<organism evidence="9 10">
    <name type="scientific">Tistrella mobilis</name>
    <dbReference type="NCBI Taxonomy" id="171437"/>
    <lineage>
        <taxon>Bacteria</taxon>
        <taxon>Pseudomonadati</taxon>
        <taxon>Pseudomonadota</taxon>
        <taxon>Alphaproteobacteria</taxon>
        <taxon>Geminicoccales</taxon>
        <taxon>Geminicoccaceae</taxon>
        <taxon>Tistrella</taxon>
    </lineage>
</organism>
<feature type="signal peptide" evidence="7">
    <location>
        <begin position="1"/>
        <end position="31"/>
    </location>
</feature>
<dbReference type="InterPro" id="IPR012338">
    <property type="entry name" value="Beta-lactam/transpept-like"/>
</dbReference>
<keyword evidence="4 6" id="KW-0378">Hydrolase</keyword>
<evidence type="ECO:0000256" key="4">
    <source>
        <dbReference type="ARBA" id="ARBA00022801"/>
    </source>
</evidence>
<evidence type="ECO:0000256" key="1">
    <source>
        <dbReference type="ARBA" id="ARBA00001526"/>
    </source>
</evidence>
<dbReference type="Pfam" id="PF13354">
    <property type="entry name" value="Beta-lactamase2"/>
    <property type="match status" value="1"/>
</dbReference>
<dbReference type="NCBIfam" id="NF033103">
    <property type="entry name" value="bla_class_A"/>
    <property type="match status" value="1"/>
</dbReference>
<dbReference type="GO" id="GO:0008800">
    <property type="term" value="F:beta-lactamase activity"/>
    <property type="evidence" value="ECO:0007669"/>
    <property type="project" value="UniProtKB-UniRule"/>
</dbReference>
<dbReference type="InterPro" id="IPR000871">
    <property type="entry name" value="Beta-lactam_class-A"/>
</dbReference>
<dbReference type="SUPFAM" id="SSF56601">
    <property type="entry name" value="beta-lactamase/transpeptidase-like"/>
    <property type="match status" value="1"/>
</dbReference>
<evidence type="ECO:0000313" key="10">
    <source>
        <dbReference type="Proteomes" id="UP000257706"/>
    </source>
</evidence>
<comment type="caution">
    <text evidence="9">The sequence shown here is derived from an EMBL/GenBank/DDBJ whole genome shotgun (WGS) entry which is preliminary data.</text>
</comment>
<proteinExistence type="inferred from homology"/>
<dbReference type="GO" id="GO:0030655">
    <property type="term" value="P:beta-lactam antibiotic catabolic process"/>
    <property type="evidence" value="ECO:0007669"/>
    <property type="project" value="InterPro"/>
</dbReference>
<dbReference type="GO" id="GO:0046677">
    <property type="term" value="P:response to antibiotic"/>
    <property type="evidence" value="ECO:0007669"/>
    <property type="project" value="UniProtKB-UniRule"/>
</dbReference>
<evidence type="ECO:0000256" key="6">
    <source>
        <dbReference type="RuleBase" id="RU361140"/>
    </source>
</evidence>
<comment type="catalytic activity">
    <reaction evidence="1 6">
        <text>a beta-lactam + H2O = a substituted beta-amino acid</text>
        <dbReference type="Rhea" id="RHEA:20401"/>
        <dbReference type="ChEBI" id="CHEBI:15377"/>
        <dbReference type="ChEBI" id="CHEBI:35627"/>
        <dbReference type="ChEBI" id="CHEBI:140347"/>
        <dbReference type="EC" id="3.5.2.6"/>
    </reaction>
</comment>
<evidence type="ECO:0000256" key="7">
    <source>
        <dbReference type="SAM" id="SignalP"/>
    </source>
</evidence>
<accession>A0A3B9ITI8</accession>
<evidence type="ECO:0000259" key="8">
    <source>
        <dbReference type="Pfam" id="PF13354"/>
    </source>
</evidence>
<feature type="chain" id="PRO_5017831079" description="Beta-lactamase" evidence="7">
    <location>
        <begin position="32"/>
        <end position="303"/>
    </location>
</feature>
<evidence type="ECO:0000256" key="5">
    <source>
        <dbReference type="ARBA" id="ARBA00023251"/>
    </source>
</evidence>
<dbReference type="PRINTS" id="PR00118">
    <property type="entry name" value="BLACTAMASEA"/>
</dbReference>
<dbReference type="EMBL" id="DMAI01000397">
    <property type="protein sequence ID" value="HAE50593.1"/>
    <property type="molecule type" value="Genomic_DNA"/>
</dbReference>
<comment type="similarity">
    <text evidence="2 6">Belongs to the class-A beta-lactamase family.</text>
</comment>
<evidence type="ECO:0000313" key="9">
    <source>
        <dbReference type="EMBL" id="HAE50593.1"/>
    </source>
</evidence>
<dbReference type="EC" id="3.5.2.6" evidence="3 6"/>
<reference evidence="9 10" key="1">
    <citation type="journal article" date="2018" name="Nat. Biotechnol.">
        <title>A standardized bacterial taxonomy based on genome phylogeny substantially revises the tree of life.</title>
        <authorList>
            <person name="Parks D.H."/>
            <person name="Chuvochina M."/>
            <person name="Waite D.W."/>
            <person name="Rinke C."/>
            <person name="Skarshewski A."/>
            <person name="Chaumeil P.A."/>
            <person name="Hugenholtz P."/>
        </authorList>
    </citation>
    <scope>NUCLEOTIDE SEQUENCE [LARGE SCALE GENOMIC DNA]</scope>
    <source>
        <strain evidence="9">UBA8739</strain>
    </source>
</reference>
<name>A0A3B9ITI8_9PROT</name>
<gene>
    <name evidence="9" type="ORF">DCK97_24575</name>
</gene>
<evidence type="ECO:0000256" key="2">
    <source>
        <dbReference type="ARBA" id="ARBA00009009"/>
    </source>
</evidence>
<dbReference type="PROSITE" id="PS00146">
    <property type="entry name" value="BETA_LACTAMASE_A"/>
    <property type="match status" value="1"/>
</dbReference>
<dbReference type="Proteomes" id="UP000257706">
    <property type="component" value="Unassembled WGS sequence"/>
</dbReference>
<dbReference type="Gene3D" id="3.40.710.10">
    <property type="entry name" value="DD-peptidase/beta-lactamase superfamily"/>
    <property type="match status" value="1"/>
</dbReference>
<keyword evidence="7" id="KW-0732">Signal</keyword>
<keyword evidence="5 6" id="KW-0046">Antibiotic resistance</keyword>
<dbReference type="PANTHER" id="PTHR35333:SF3">
    <property type="entry name" value="BETA-LACTAMASE-TYPE TRANSPEPTIDASE FOLD CONTAINING PROTEIN"/>
    <property type="match status" value="1"/>
</dbReference>
<dbReference type="AlphaFoldDB" id="A0A3B9ITI8"/>
<feature type="domain" description="Beta-lactamase class A catalytic" evidence="8">
    <location>
        <begin position="59"/>
        <end position="274"/>
    </location>
</feature>
<dbReference type="InterPro" id="IPR045155">
    <property type="entry name" value="Beta-lactam_cat"/>
</dbReference>
<dbReference type="InterPro" id="IPR023650">
    <property type="entry name" value="Beta-lactam_class-A_AS"/>
</dbReference>
<evidence type="ECO:0000256" key="3">
    <source>
        <dbReference type="ARBA" id="ARBA00012865"/>
    </source>
</evidence>
<sequence length="303" mass="32214">MMPIALPRLPRLPRLVAGLALGLFLAMPARADTPKTHTPETRLADTVSRIEDQLDARIGLVLHDTGRGWRWGHRADERFLMNSTVKMPICGAILAGVDAGRISLNETLPIRRADLVSHAPVTRPRVGQAMSIADLCFATLDQSDNPAANLLITRLGGPAGVTQFFRSIGDPVSRLDRLEPGLNSAPAGDPRDTTTPAAMAATMETLLLGTGLTPASRAQLTEWMRHGGVTGALLRKSAPADWQIADKSGAGDNSRNLVALITPPGRAPWIAAIYLGDAETDFATRNKALAEIGAAVVEVVRAP</sequence>
<dbReference type="PANTHER" id="PTHR35333">
    <property type="entry name" value="BETA-LACTAMASE"/>
    <property type="match status" value="1"/>
</dbReference>
<protein>
    <recommendedName>
        <fullName evidence="3 6">Beta-lactamase</fullName>
        <ecNumber evidence="3 6">3.5.2.6</ecNumber>
    </recommendedName>
</protein>